<proteinExistence type="predicted"/>
<dbReference type="Pfam" id="PF04294">
    <property type="entry name" value="VanW"/>
    <property type="match status" value="1"/>
</dbReference>
<name>A0ABY4HJS6_9BACI</name>
<dbReference type="EMBL" id="CP095075">
    <property type="protein sequence ID" value="UOR13745.1"/>
    <property type="molecule type" value="Genomic_DNA"/>
</dbReference>
<accession>A0ABY4HJS6</accession>
<evidence type="ECO:0000313" key="1">
    <source>
        <dbReference type="EMBL" id="UOR13745.1"/>
    </source>
</evidence>
<dbReference type="RefSeq" id="WP_245035548.1">
    <property type="nucleotide sequence ID" value="NZ_CP095075.1"/>
</dbReference>
<reference evidence="1" key="1">
    <citation type="submission" date="2022-04" db="EMBL/GenBank/DDBJ databases">
        <title>Halobacillus sp. isolated from saltern.</title>
        <authorList>
            <person name="Won M."/>
            <person name="Lee C.-M."/>
            <person name="Woen H.-Y."/>
            <person name="Kwon S.-W."/>
        </authorList>
    </citation>
    <scope>NUCLEOTIDE SEQUENCE</scope>
    <source>
        <strain evidence="1">SSHM10-5</strain>
    </source>
</reference>
<protein>
    <submittedName>
        <fullName evidence="1">VanW family protein</fullName>
    </submittedName>
</protein>
<keyword evidence="2" id="KW-1185">Reference proteome</keyword>
<dbReference type="InterPro" id="IPR007391">
    <property type="entry name" value="Vancomycin_resist_VanW"/>
</dbReference>
<dbReference type="PANTHER" id="PTHR35788:SF1">
    <property type="entry name" value="EXPORTED PROTEIN"/>
    <property type="match status" value="1"/>
</dbReference>
<dbReference type="InterPro" id="IPR052913">
    <property type="entry name" value="Glycopeptide_resist_protein"/>
</dbReference>
<dbReference type="Proteomes" id="UP000830326">
    <property type="component" value="Chromosome"/>
</dbReference>
<organism evidence="1 2">
    <name type="scientific">Halobacillus amylolyticus</name>
    <dbReference type="NCBI Taxonomy" id="2932259"/>
    <lineage>
        <taxon>Bacteria</taxon>
        <taxon>Bacillati</taxon>
        <taxon>Bacillota</taxon>
        <taxon>Bacilli</taxon>
        <taxon>Bacillales</taxon>
        <taxon>Bacillaceae</taxon>
        <taxon>Halobacillus</taxon>
    </lineage>
</organism>
<dbReference type="PANTHER" id="PTHR35788">
    <property type="entry name" value="EXPORTED PROTEIN-RELATED"/>
    <property type="match status" value="1"/>
</dbReference>
<sequence>MKFMVLSFLLFFILPQENITDYFSVTNDGETVARVNRTDFTIPYLDEKFIDKVRLETFMDDLDKKLARSPINATIDGDGNIVQGKAGTKVNHTKLAKRYYHYFYSHGSVKTTVPMIPDYPQVDGELLADIRTQQIGNYLTFFKKSNSERTNNIDLATKAINNHVVFPGETFSFNQVVGKRTKERGYLRAPVIVKGELAEDIGGGICQVSSTLFNAADDAGLKIIERYSHSRQVPYVPPGRDATVSWYGPDFTFKNDYNQPVLIQAKSVNGQMTVQILSSDRLRQHE</sequence>
<evidence type="ECO:0000313" key="2">
    <source>
        <dbReference type="Proteomes" id="UP000830326"/>
    </source>
</evidence>
<gene>
    <name evidence="1" type="ORF">MUO15_10040</name>
</gene>